<feature type="compositionally biased region" description="Basic and acidic residues" evidence="1">
    <location>
        <begin position="271"/>
        <end position="283"/>
    </location>
</feature>
<feature type="compositionally biased region" description="Polar residues" evidence="1">
    <location>
        <begin position="361"/>
        <end position="372"/>
    </location>
</feature>
<feature type="region of interest" description="Disordered" evidence="1">
    <location>
        <begin position="1"/>
        <end position="90"/>
    </location>
</feature>
<feature type="compositionally biased region" description="Polar residues" evidence="1">
    <location>
        <begin position="493"/>
        <end position="502"/>
    </location>
</feature>
<gene>
    <name evidence="2" type="ORF">PTTT1_LOCUS31541</name>
</gene>
<evidence type="ECO:0000313" key="2">
    <source>
        <dbReference type="EMBL" id="CAG9286200.1"/>
    </source>
</evidence>
<reference evidence="2" key="1">
    <citation type="submission" date="2022-02" db="EMBL/GenBank/DDBJ databases">
        <authorList>
            <person name="Giguere J D."/>
        </authorList>
    </citation>
    <scope>NUCLEOTIDE SEQUENCE</scope>
    <source>
        <strain evidence="2">CCAP 1055/1</strain>
    </source>
</reference>
<dbReference type="AlphaFoldDB" id="A0A8J9T6T6"/>
<organism evidence="2">
    <name type="scientific">Phaeodactylum tricornutum</name>
    <name type="common">Diatom</name>
    <dbReference type="NCBI Taxonomy" id="2850"/>
    <lineage>
        <taxon>Eukaryota</taxon>
        <taxon>Sar</taxon>
        <taxon>Stramenopiles</taxon>
        <taxon>Ochrophyta</taxon>
        <taxon>Bacillariophyta</taxon>
        <taxon>Bacillariophyceae</taxon>
        <taxon>Bacillariophycidae</taxon>
        <taxon>Naviculales</taxon>
        <taxon>Phaeodactylaceae</taxon>
        <taxon>Phaeodactylum</taxon>
    </lineage>
</organism>
<accession>A0A8J9T6T6</accession>
<name>A0A8J9T6T6_PHATR</name>
<feature type="region of interest" description="Disordered" evidence="1">
    <location>
        <begin position="531"/>
        <end position="588"/>
    </location>
</feature>
<feature type="region of interest" description="Disordered" evidence="1">
    <location>
        <begin position="262"/>
        <end position="382"/>
    </location>
</feature>
<evidence type="ECO:0000256" key="1">
    <source>
        <dbReference type="SAM" id="MobiDB-lite"/>
    </source>
</evidence>
<feature type="compositionally biased region" description="Basic and acidic residues" evidence="1">
    <location>
        <begin position="315"/>
        <end position="325"/>
    </location>
</feature>
<protein>
    <submittedName>
        <fullName evidence="2">Uncharacterized protein</fullName>
    </submittedName>
</protein>
<feature type="region of interest" description="Disordered" evidence="1">
    <location>
        <begin position="427"/>
        <end position="516"/>
    </location>
</feature>
<sequence length="603" mass="63981">MAKSTASAKVVPASSRATKKGKLRPAEVTFSWPDDCPVQSEDPSDEGLAQPSLPPDPALHACSGKDIHVSKGATSQNSSSGSGNNTSKPTRYLAILPGTLTLRKPAKTNAPLFPESLAEKVEDSVVADAADSSDVNKPEVRLLGRLQHASSTHPILTTAAFSDSSCAPTQGSLSFRGTSVATTSKFLVLTLQPKKGRIVCKHVFSNVIVFGDACLHGTGDAVPSVAPTSAIDAVSGKRFSSTSDDRKAAVAVIATVEPQGTTSNAASLSHQKLEPQDTCKKGEDDESVFMATAEKKQGNLKQLSTGGEPLSDSSDSGRDVVRHPNLEVSAMLPASRRPRRASRKPVQYNTVESGDKDSDTDPSGSEDNSNIDCSGKRKQPIAKPMANKRTRRLLSNAITQSQEVINDLDESIDINISEKNGAVAYKPASENSVRRDHGSARSTETGKLAESQPVCQNRRKSDANKQLEASSLSTSGTTKRHRIVQPATKTRPKSLSSNGQTELQKKVKLGTKSSFASPDIDSAMIVNSSVTAPENEAPSLPGSPVRQHRHPLTPSSSKKANKSTSTISSTPRKRRKRALAHATSPSKSRTIDLTLDTDLDFLG</sequence>
<feature type="compositionally biased region" description="Low complexity" evidence="1">
    <location>
        <begin position="70"/>
        <end position="88"/>
    </location>
</feature>
<feature type="compositionally biased region" description="Low complexity" evidence="1">
    <location>
        <begin position="555"/>
        <end position="570"/>
    </location>
</feature>
<proteinExistence type="predicted"/>
<dbReference type="Proteomes" id="UP000836788">
    <property type="component" value="Chromosome 21"/>
</dbReference>
<dbReference type="EMBL" id="OU594962">
    <property type="protein sequence ID" value="CAG9286200.1"/>
    <property type="molecule type" value="Genomic_DNA"/>
</dbReference>
<feature type="compositionally biased region" description="Polar residues" evidence="1">
    <location>
        <begin position="467"/>
        <end position="477"/>
    </location>
</feature>